<dbReference type="AlphaFoldDB" id="Q97K49"/>
<dbReference type="PIR" id="C97032">
    <property type="entry name" value="C97032"/>
</dbReference>
<evidence type="ECO:0000256" key="3">
    <source>
        <dbReference type="ARBA" id="ARBA00022723"/>
    </source>
</evidence>
<comment type="cofactor">
    <cofactor evidence="1">
        <name>[4Fe-4S] cluster</name>
        <dbReference type="ChEBI" id="CHEBI:49883"/>
    </cofactor>
</comment>
<dbReference type="InterPro" id="IPR007197">
    <property type="entry name" value="rSAM"/>
</dbReference>
<name>Q97K49_CLOAB</name>
<dbReference type="SUPFAM" id="SSF102114">
    <property type="entry name" value="Radical SAM enzymes"/>
    <property type="match status" value="1"/>
</dbReference>
<dbReference type="InterPro" id="IPR006638">
    <property type="entry name" value="Elp3/MiaA/NifB-like_rSAM"/>
</dbReference>
<keyword evidence="2" id="KW-0949">S-adenosyl-L-methionine</keyword>
<reference evidence="8 9" key="1">
    <citation type="journal article" date="2001" name="J. Bacteriol.">
        <title>Genome sequence and comparative analysis of the solvent-producing bacterium Clostridium acetobutylicum.</title>
        <authorList>
            <person name="Nolling J."/>
            <person name="Breton G."/>
            <person name="Omelchenko M.V."/>
            <person name="Makarova K.S."/>
            <person name="Zeng Q."/>
            <person name="Gibson R."/>
            <person name="Lee H.M."/>
            <person name="Dubois J."/>
            <person name="Qiu D."/>
            <person name="Hitti J."/>
            <person name="Wolf Y.I."/>
            <person name="Tatusov R.L."/>
            <person name="Sabathe F."/>
            <person name="Doucette-Stamm L."/>
            <person name="Soucaille P."/>
            <person name="Daly M.J."/>
            <person name="Bennett G.N."/>
            <person name="Koonin E.V."/>
            <person name="Smith D.R."/>
        </authorList>
    </citation>
    <scope>NUCLEOTIDE SEQUENCE [LARGE SCALE GENOMIC DNA]</scope>
    <source>
        <strain evidence="9">ATCC 824 / DSM 792 / JCM 1419 / LMG 5710 / VKM B-1787</strain>
    </source>
</reference>
<dbReference type="Pfam" id="PF02310">
    <property type="entry name" value="B12-binding"/>
    <property type="match status" value="1"/>
</dbReference>
<dbReference type="InterPro" id="IPR013785">
    <property type="entry name" value="Aldolase_TIM"/>
</dbReference>
<feature type="domain" description="B12-binding" evidence="6">
    <location>
        <begin position="3"/>
        <end position="145"/>
    </location>
</feature>
<keyword evidence="9" id="KW-1185">Reference proteome</keyword>
<evidence type="ECO:0000256" key="4">
    <source>
        <dbReference type="ARBA" id="ARBA00023004"/>
    </source>
</evidence>
<dbReference type="CDD" id="cd01335">
    <property type="entry name" value="Radical_SAM"/>
    <property type="match status" value="1"/>
</dbReference>
<dbReference type="Pfam" id="PF04055">
    <property type="entry name" value="Radical_SAM"/>
    <property type="match status" value="1"/>
</dbReference>
<dbReference type="RefSeq" id="WP_010964387.1">
    <property type="nucleotide sequence ID" value="NC_003030.1"/>
</dbReference>
<evidence type="ECO:0000259" key="7">
    <source>
        <dbReference type="PROSITE" id="PS51918"/>
    </source>
</evidence>
<dbReference type="SFLD" id="SFLDS00029">
    <property type="entry name" value="Radical_SAM"/>
    <property type="match status" value="1"/>
</dbReference>
<dbReference type="PATRIC" id="fig|272562.8.peg.1282"/>
<proteinExistence type="predicted"/>
<dbReference type="SFLD" id="SFLDG01082">
    <property type="entry name" value="B12-binding_domain_containing"/>
    <property type="match status" value="1"/>
</dbReference>
<evidence type="ECO:0000313" key="9">
    <source>
        <dbReference type="Proteomes" id="UP000000814"/>
    </source>
</evidence>
<organism evidence="8 9">
    <name type="scientific">Clostridium acetobutylicum (strain ATCC 824 / DSM 792 / JCM 1419 / IAM 19013 / LMG 5710 / NBRC 13948 / NRRL B-527 / VKM B-1787 / 2291 / W)</name>
    <dbReference type="NCBI Taxonomy" id="272562"/>
    <lineage>
        <taxon>Bacteria</taxon>
        <taxon>Bacillati</taxon>
        <taxon>Bacillota</taxon>
        <taxon>Clostridia</taxon>
        <taxon>Eubacteriales</taxon>
        <taxon>Clostridiaceae</taxon>
        <taxon>Clostridium</taxon>
    </lineage>
</organism>
<evidence type="ECO:0000313" key="8">
    <source>
        <dbReference type="EMBL" id="AAK79046.1"/>
    </source>
</evidence>
<dbReference type="GO" id="GO:0003824">
    <property type="term" value="F:catalytic activity"/>
    <property type="evidence" value="ECO:0007669"/>
    <property type="project" value="InterPro"/>
</dbReference>
<dbReference type="SMART" id="SM00729">
    <property type="entry name" value="Elp3"/>
    <property type="match status" value="1"/>
</dbReference>
<dbReference type="GO" id="GO:0031419">
    <property type="term" value="F:cobalamin binding"/>
    <property type="evidence" value="ECO:0007669"/>
    <property type="project" value="InterPro"/>
</dbReference>
<dbReference type="KEGG" id="cac:CA_C1072"/>
<dbReference type="InterPro" id="IPR058240">
    <property type="entry name" value="rSAM_sf"/>
</dbReference>
<dbReference type="Gene3D" id="3.20.20.70">
    <property type="entry name" value="Aldolase class I"/>
    <property type="match status" value="1"/>
</dbReference>
<sequence>MKKHIALIFTPINKKYKDALTHYAPPLGLVALANYISERLQNVRISILDGSVTHSMEDIIKFIEDEKPDIVAQSVQLISYENSLVIAKSAHNIGSINVLGGQHATQMADAIIFRQQGLIDYVSIEDGEESLLGLLEERDISEIPNLVFMKDGKINRTKYFQLDLKNAPKLDYSIVDFKPYQKLLNESNFTNPNPINNYLRVYSHKGCGNRKNSVGCVFCGRADKGVRFKSPEKFWEDIKICADEFKADYIFDVGDDFLYNHDWVSKVAEIKPDIRKKFELGIFARANRVNLSIAKKLKKIGVTDVVIGFESGDEEVLRRCNKRDTSTETSLIAADALATAGIDITASFVLGLPGENSESLKKTIKCAEKVVNIITEKLGRPPREMVGNLIEPSPGSIAYNQLLKAYPGKYYLNDYVPLDEMQRDYFKYYFGLDSLKSYLEFRKELNKAAQEIHGLVSFSDSQGWLEDEFV</sequence>
<evidence type="ECO:0000256" key="1">
    <source>
        <dbReference type="ARBA" id="ARBA00001966"/>
    </source>
</evidence>
<dbReference type="InterPro" id="IPR051198">
    <property type="entry name" value="BchE-like"/>
</dbReference>
<dbReference type="EMBL" id="AE001437">
    <property type="protein sequence ID" value="AAK79046.1"/>
    <property type="molecule type" value="Genomic_DNA"/>
</dbReference>
<dbReference type="HOGENOM" id="CLU_581005_0_0_9"/>
<dbReference type="STRING" id="272562.CA_C1072"/>
<dbReference type="OrthoDB" id="9801424at2"/>
<dbReference type="PROSITE" id="PS51332">
    <property type="entry name" value="B12_BINDING"/>
    <property type="match status" value="1"/>
</dbReference>
<evidence type="ECO:0000256" key="5">
    <source>
        <dbReference type="ARBA" id="ARBA00023014"/>
    </source>
</evidence>
<keyword evidence="5" id="KW-0411">Iron-sulfur</keyword>
<dbReference type="GO" id="GO:0046872">
    <property type="term" value="F:metal ion binding"/>
    <property type="evidence" value="ECO:0007669"/>
    <property type="project" value="UniProtKB-KW"/>
</dbReference>
<dbReference type="InterPro" id="IPR006158">
    <property type="entry name" value="Cobalamin-bd"/>
</dbReference>
<dbReference type="GeneID" id="44997585"/>
<dbReference type="Gene3D" id="3.40.50.280">
    <property type="entry name" value="Cobalamin-binding domain"/>
    <property type="match status" value="1"/>
</dbReference>
<keyword evidence="3" id="KW-0479">Metal-binding</keyword>
<dbReference type="GO" id="GO:0051536">
    <property type="term" value="F:iron-sulfur cluster binding"/>
    <property type="evidence" value="ECO:0007669"/>
    <property type="project" value="UniProtKB-KW"/>
</dbReference>
<evidence type="ECO:0000256" key="2">
    <source>
        <dbReference type="ARBA" id="ARBA00022691"/>
    </source>
</evidence>
<dbReference type="Proteomes" id="UP000000814">
    <property type="component" value="Chromosome"/>
</dbReference>
<gene>
    <name evidence="8" type="ordered locus">CA_C1072</name>
</gene>
<protein>
    <submittedName>
        <fullName evidence="8">Fe-S oxidoreductase</fullName>
    </submittedName>
</protein>
<dbReference type="PANTHER" id="PTHR43409">
    <property type="entry name" value="ANAEROBIC MAGNESIUM-PROTOPORPHYRIN IX MONOMETHYL ESTER CYCLASE-RELATED"/>
    <property type="match status" value="1"/>
</dbReference>
<feature type="domain" description="Radical SAM core" evidence="7">
    <location>
        <begin position="191"/>
        <end position="428"/>
    </location>
</feature>
<accession>Q97K49</accession>
<keyword evidence="4" id="KW-0408">Iron</keyword>
<dbReference type="PROSITE" id="PS51918">
    <property type="entry name" value="RADICAL_SAM"/>
    <property type="match status" value="1"/>
</dbReference>
<dbReference type="eggNOG" id="COG1032">
    <property type="taxonomic scope" value="Bacteria"/>
</dbReference>
<evidence type="ECO:0000259" key="6">
    <source>
        <dbReference type="PROSITE" id="PS51332"/>
    </source>
</evidence>